<dbReference type="FunFam" id="3.30.1330.10:FF:000001">
    <property type="entry name" value="Phosphoribosylformylglycinamidine cyclo-ligase"/>
    <property type="match status" value="1"/>
</dbReference>
<evidence type="ECO:0000256" key="11">
    <source>
        <dbReference type="ARBA" id="ARBA00033093"/>
    </source>
</evidence>
<dbReference type="GO" id="GO:0006189">
    <property type="term" value="P:'de novo' IMP biosynthetic process"/>
    <property type="evidence" value="ECO:0007669"/>
    <property type="project" value="UniProtKB-UniRule"/>
</dbReference>
<keyword evidence="8 13" id="KW-0067">ATP-binding</keyword>
<dbReference type="HAMAP" id="MF_00741">
    <property type="entry name" value="AIRS"/>
    <property type="match status" value="1"/>
</dbReference>
<dbReference type="Pfam" id="PF00586">
    <property type="entry name" value="AIRS"/>
    <property type="match status" value="1"/>
</dbReference>
<evidence type="ECO:0000256" key="12">
    <source>
        <dbReference type="ARBA" id="ARBA00049057"/>
    </source>
</evidence>
<proteinExistence type="inferred from homology"/>
<organism evidence="16 17">
    <name type="scientific">Telmatospirillum siberiense</name>
    <dbReference type="NCBI Taxonomy" id="382514"/>
    <lineage>
        <taxon>Bacteria</taxon>
        <taxon>Pseudomonadati</taxon>
        <taxon>Pseudomonadota</taxon>
        <taxon>Alphaproteobacteria</taxon>
        <taxon>Rhodospirillales</taxon>
        <taxon>Rhodospirillaceae</taxon>
        <taxon>Telmatospirillum</taxon>
    </lineage>
</organism>
<dbReference type="GO" id="GO:0005829">
    <property type="term" value="C:cytosol"/>
    <property type="evidence" value="ECO:0007669"/>
    <property type="project" value="TreeGrafter"/>
</dbReference>
<dbReference type="SUPFAM" id="SSF56042">
    <property type="entry name" value="PurM C-terminal domain-like"/>
    <property type="match status" value="1"/>
</dbReference>
<dbReference type="OrthoDB" id="9777881at2"/>
<dbReference type="CDD" id="cd02196">
    <property type="entry name" value="PurM"/>
    <property type="match status" value="1"/>
</dbReference>
<comment type="pathway">
    <text evidence="1 13">Purine metabolism; IMP biosynthesis via de novo pathway; 5-amino-1-(5-phospho-D-ribosyl)imidazole from N(2)-formyl-N(1)-(5-phospho-D-ribosyl)glycinamide: step 2/2.</text>
</comment>
<gene>
    <name evidence="13" type="primary">purM</name>
    <name evidence="16" type="ORF">CWS72_13920</name>
</gene>
<dbReference type="InterPro" id="IPR036676">
    <property type="entry name" value="PurM-like_C_sf"/>
</dbReference>
<dbReference type="InterPro" id="IPR016188">
    <property type="entry name" value="PurM-like_N"/>
</dbReference>
<evidence type="ECO:0000256" key="9">
    <source>
        <dbReference type="ARBA" id="ARBA00031908"/>
    </source>
</evidence>
<dbReference type="SUPFAM" id="SSF55326">
    <property type="entry name" value="PurM N-terminal domain-like"/>
    <property type="match status" value="1"/>
</dbReference>
<dbReference type="GO" id="GO:0004641">
    <property type="term" value="F:phosphoribosylformylglycinamidine cyclo-ligase activity"/>
    <property type="evidence" value="ECO:0007669"/>
    <property type="project" value="UniProtKB-UniRule"/>
</dbReference>
<dbReference type="NCBIfam" id="TIGR00878">
    <property type="entry name" value="purM"/>
    <property type="match status" value="1"/>
</dbReference>
<evidence type="ECO:0000256" key="2">
    <source>
        <dbReference type="ARBA" id="ARBA00010280"/>
    </source>
</evidence>
<dbReference type="InterPro" id="IPR036921">
    <property type="entry name" value="PurM-like_N_sf"/>
</dbReference>
<dbReference type="Pfam" id="PF02769">
    <property type="entry name" value="AIRS_C"/>
    <property type="match status" value="1"/>
</dbReference>
<keyword evidence="5 13" id="KW-0436">Ligase</keyword>
<dbReference type="InterPro" id="IPR010918">
    <property type="entry name" value="PurM-like_C_dom"/>
</dbReference>
<evidence type="ECO:0000259" key="14">
    <source>
        <dbReference type="Pfam" id="PF00586"/>
    </source>
</evidence>
<evidence type="ECO:0000256" key="8">
    <source>
        <dbReference type="ARBA" id="ARBA00022840"/>
    </source>
</evidence>
<reference evidence="17" key="1">
    <citation type="submission" date="2017-12" db="EMBL/GenBank/DDBJ databases">
        <title>Draft genome sequence of Telmatospirillum siberiense 26-4b1T, an acidotolerant peatland alphaproteobacterium potentially involved in sulfur cycling.</title>
        <authorList>
            <person name="Hausmann B."/>
            <person name="Pjevac P."/>
            <person name="Schreck K."/>
            <person name="Herbold C.W."/>
            <person name="Daims H."/>
            <person name="Wagner M."/>
            <person name="Pester M."/>
            <person name="Loy A."/>
        </authorList>
    </citation>
    <scope>NUCLEOTIDE SEQUENCE [LARGE SCALE GENOMIC DNA]</scope>
    <source>
        <strain evidence="17">26-4b1</strain>
    </source>
</reference>
<evidence type="ECO:0000256" key="5">
    <source>
        <dbReference type="ARBA" id="ARBA00022598"/>
    </source>
</evidence>
<evidence type="ECO:0000256" key="4">
    <source>
        <dbReference type="ARBA" id="ARBA00020367"/>
    </source>
</evidence>
<dbReference type="EMBL" id="PIUM01000015">
    <property type="protein sequence ID" value="PKU24009.1"/>
    <property type="molecule type" value="Genomic_DNA"/>
</dbReference>
<evidence type="ECO:0000259" key="15">
    <source>
        <dbReference type="Pfam" id="PF02769"/>
    </source>
</evidence>
<dbReference type="GO" id="GO:0046084">
    <property type="term" value="P:adenine biosynthetic process"/>
    <property type="evidence" value="ECO:0007669"/>
    <property type="project" value="TreeGrafter"/>
</dbReference>
<evidence type="ECO:0000256" key="13">
    <source>
        <dbReference type="HAMAP-Rule" id="MF_00741"/>
    </source>
</evidence>
<evidence type="ECO:0000256" key="6">
    <source>
        <dbReference type="ARBA" id="ARBA00022741"/>
    </source>
</evidence>
<sequence>MSDAKNSDGLTYRDAGVDIDAGEALVEAIKPLAKSTARSGSTAGLGGFGALFDLREAGFADPILVATTDGVGTKLKVAIDAGRHDTVGIDLVAMCVNDLVVQGAEPLLFLDYFATAKLDVAAGKQIVAGIAEGCRQAGCALVGGETAEMPGMYAKGDYDLAGFSVGAAERGRLIDGSAVTPGDVVLGLASTGVHSNGFSLVRKVVERSGLAYSDPAPFAIGRSLGEALLTPTRIYVKSCMAAIKAGKIKALAHITGGGLVENVPRVLPPRAKAEIDASSWPLPPVFGWLKEQAKIDGHELSRVFNCGIGMIAVVAASDAEETMKILSAHGETVFPIGYIAARQGDEPQTQVLNTDRAWPD</sequence>
<dbReference type="Gene3D" id="3.90.650.10">
    <property type="entry name" value="PurM-like C-terminal domain"/>
    <property type="match status" value="1"/>
</dbReference>
<name>A0A2N3PUC9_9PROT</name>
<comment type="similarity">
    <text evidence="2 13">Belongs to the AIR synthase family.</text>
</comment>
<dbReference type="Gene3D" id="3.30.1330.10">
    <property type="entry name" value="PurM-like, N-terminal domain"/>
    <property type="match status" value="1"/>
</dbReference>
<keyword evidence="6 13" id="KW-0547">Nucleotide-binding</keyword>
<evidence type="ECO:0000256" key="1">
    <source>
        <dbReference type="ARBA" id="ARBA00004686"/>
    </source>
</evidence>
<dbReference type="UniPathway" id="UPA00074">
    <property type="reaction ID" value="UER00129"/>
</dbReference>
<protein>
    <recommendedName>
        <fullName evidence="4 13">Phosphoribosylformylglycinamidine cyclo-ligase</fullName>
        <ecNumber evidence="3 13">6.3.3.1</ecNumber>
    </recommendedName>
    <alternativeName>
        <fullName evidence="10 13">AIR synthase</fullName>
    </alternativeName>
    <alternativeName>
        <fullName evidence="11 13">AIRS</fullName>
    </alternativeName>
    <alternativeName>
        <fullName evidence="9 13">Phosphoribosyl-aminoimidazole synthetase</fullName>
    </alternativeName>
</protein>
<dbReference type="EC" id="6.3.3.1" evidence="3 13"/>
<keyword evidence="17" id="KW-1185">Reference proteome</keyword>
<evidence type="ECO:0000313" key="17">
    <source>
        <dbReference type="Proteomes" id="UP000233293"/>
    </source>
</evidence>
<feature type="domain" description="PurM-like C-terminal" evidence="15">
    <location>
        <begin position="181"/>
        <end position="346"/>
    </location>
</feature>
<accession>A0A2N3PUC9</accession>
<comment type="catalytic activity">
    <reaction evidence="12 13">
        <text>2-formamido-N(1)-(5-O-phospho-beta-D-ribosyl)acetamidine + ATP = 5-amino-1-(5-phospho-beta-D-ribosyl)imidazole + ADP + phosphate + H(+)</text>
        <dbReference type="Rhea" id="RHEA:23032"/>
        <dbReference type="ChEBI" id="CHEBI:15378"/>
        <dbReference type="ChEBI" id="CHEBI:30616"/>
        <dbReference type="ChEBI" id="CHEBI:43474"/>
        <dbReference type="ChEBI" id="CHEBI:137981"/>
        <dbReference type="ChEBI" id="CHEBI:147287"/>
        <dbReference type="ChEBI" id="CHEBI:456216"/>
        <dbReference type="EC" id="6.3.3.1"/>
    </reaction>
</comment>
<keyword evidence="13" id="KW-0963">Cytoplasm</keyword>
<evidence type="ECO:0000256" key="3">
    <source>
        <dbReference type="ARBA" id="ARBA00013047"/>
    </source>
</evidence>
<feature type="domain" description="PurM-like N-terminal" evidence="14">
    <location>
        <begin position="64"/>
        <end position="167"/>
    </location>
</feature>
<dbReference type="PANTHER" id="PTHR10520:SF12">
    <property type="entry name" value="TRIFUNCTIONAL PURINE BIOSYNTHETIC PROTEIN ADENOSINE-3"/>
    <property type="match status" value="1"/>
</dbReference>
<dbReference type="GO" id="GO:0005524">
    <property type="term" value="F:ATP binding"/>
    <property type="evidence" value="ECO:0007669"/>
    <property type="project" value="UniProtKB-KW"/>
</dbReference>
<dbReference type="GO" id="GO:0004637">
    <property type="term" value="F:phosphoribosylamine-glycine ligase activity"/>
    <property type="evidence" value="ECO:0007669"/>
    <property type="project" value="TreeGrafter"/>
</dbReference>
<comment type="caution">
    <text evidence="16">The sequence shown here is derived from an EMBL/GenBank/DDBJ whole genome shotgun (WGS) entry which is preliminary data.</text>
</comment>
<dbReference type="Proteomes" id="UP000233293">
    <property type="component" value="Unassembled WGS sequence"/>
</dbReference>
<dbReference type="FunFam" id="3.90.650.10:FF:000007">
    <property type="entry name" value="Trifunctional purine biosynthetic protein adenosine-3"/>
    <property type="match status" value="1"/>
</dbReference>
<keyword evidence="7 13" id="KW-0658">Purine biosynthesis</keyword>
<evidence type="ECO:0000256" key="10">
    <source>
        <dbReference type="ARBA" id="ARBA00032931"/>
    </source>
</evidence>
<evidence type="ECO:0000313" key="16">
    <source>
        <dbReference type="EMBL" id="PKU24009.1"/>
    </source>
</evidence>
<dbReference type="PANTHER" id="PTHR10520">
    <property type="entry name" value="TRIFUNCTIONAL PURINE BIOSYNTHETIC PROTEIN ADENOSINE-3-RELATED"/>
    <property type="match status" value="1"/>
</dbReference>
<dbReference type="InterPro" id="IPR004733">
    <property type="entry name" value="PurM_cligase"/>
</dbReference>
<comment type="subcellular location">
    <subcellularLocation>
        <location evidence="13">Cytoplasm</location>
    </subcellularLocation>
</comment>
<dbReference type="AlphaFoldDB" id="A0A2N3PUC9"/>
<evidence type="ECO:0000256" key="7">
    <source>
        <dbReference type="ARBA" id="ARBA00022755"/>
    </source>
</evidence>